<feature type="chain" id="PRO_5008690878" description="Lipocalin-like domain-containing protein" evidence="1">
    <location>
        <begin position="19"/>
        <end position="128"/>
    </location>
</feature>
<gene>
    <name evidence="2" type="ORF">GA0116948_10760</name>
</gene>
<reference evidence="2 3" key="1">
    <citation type="submission" date="2016-08" db="EMBL/GenBank/DDBJ databases">
        <authorList>
            <person name="Seilhamer J.J."/>
        </authorList>
    </citation>
    <scope>NUCLEOTIDE SEQUENCE [LARGE SCALE GENOMIC DNA]</scope>
    <source>
        <strain evidence="2 3">A37T2</strain>
    </source>
</reference>
<evidence type="ECO:0000313" key="2">
    <source>
        <dbReference type="EMBL" id="SCC38029.1"/>
    </source>
</evidence>
<dbReference type="RefSeq" id="WP_089712258.1">
    <property type="nucleotide sequence ID" value="NZ_FMAR01000007.1"/>
</dbReference>
<evidence type="ECO:0008006" key="4">
    <source>
        <dbReference type="Google" id="ProtNLM"/>
    </source>
</evidence>
<keyword evidence="3" id="KW-1185">Reference proteome</keyword>
<dbReference type="AlphaFoldDB" id="A0A1C4E363"/>
<dbReference type="OrthoDB" id="1260349at2"/>
<dbReference type="STRING" id="1335309.GA0116948_10760"/>
<evidence type="ECO:0000256" key="1">
    <source>
        <dbReference type="SAM" id="SignalP"/>
    </source>
</evidence>
<sequence>MKKIMFFLVIGNSLPFIAKAQLAATRWTASVNIPDPTPCYLQFDKDTLRLFPVSTPGNALESMSYQLHNDTITLVKLDGQSPCSVGNAAHYKTIISEKELKFLQLDDACDVRIQVLSNQTWTSWTTSK</sequence>
<keyword evidence="1" id="KW-0732">Signal</keyword>
<feature type="signal peptide" evidence="1">
    <location>
        <begin position="1"/>
        <end position="18"/>
    </location>
</feature>
<accession>A0A1C4E363</accession>
<name>A0A1C4E363_9BACT</name>
<dbReference type="EMBL" id="FMAR01000007">
    <property type="protein sequence ID" value="SCC38029.1"/>
    <property type="molecule type" value="Genomic_DNA"/>
</dbReference>
<dbReference type="Proteomes" id="UP000242818">
    <property type="component" value="Unassembled WGS sequence"/>
</dbReference>
<evidence type="ECO:0000313" key="3">
    <source>
        <dbReference type="Proteomes" id="UP000242818"/>
    </source>
</evidence>
<organism evidence="2 3">
    <name type="scientific">Chitinophaga costaii</name>
    <dbReference type="NCBI Taxonomy" id="1335309"/>
    <lineage>
        <taxon>Bacteria</taxon>
        <taxon>Pseudomonadati</taxon>
        <taxon>Bacteroidota</taxon>
        <taxon>Chitinophagia</taxon>
        <taxon>Chitinophagales</taxon>
        <taxon>Chitinophagaceae</taxon>
        <taxon>Chitinophaga</taxon>
    </lineage>
</organism>
<proteinExistence type="predicted"/>
<protein>
    <recommendedName>
        <fullName evidence="4">Lipocalin-like domain-containing protein</fullName>
    </recommendedName>
</protein>